<proteinExistence type="inferred from homology"/>
<dbReference type="PANTHER" id="PTHR12934">
    <property type="entry name" value="50S RIBOSOMAL PROTEIN L15"/>
    <property type="match status" value="1"/>
</dbReference>
<dbReference type="InterPro" id="IPR001196">
    <property type="entry name" value="Ribosomal_uL15_CS"/>
</dbReference>
<reference evidence="9" key="1">
    <citation type="submission" date="2020-07" db="EMBL/GenBank/DDBJ databases">
        <title>Huge and variable diversity of episymbiotic CPR bacteria and DPANN archaea in groundwater ecosystems.</title>
        <authorList>
            <person name="He C.Y."/>
            <person name="Keren R."/>
            <person name="Whittaker M."/>
            <person name="Farag I.F."/>
            <person name="Doudna J."/>
            <person name="Cate J.H.D."/>
            <person name="Banfield J.F."/>
        </authorList>
    </citation>
    <scope>NUCLEOTIDE SEQUENCE</scope>
    <source>
        <strain evidence="8">NC_groundwater_191_Ag_S-0.1um_45_8</strain>
        <strain evidence="9">NC_groundwater_418_Ag_B-0.1um_45_10</strain>
    </source>
</reference>
<feature type="compositionally biased region" description="Basic residues" evidence="6">
    <location>
        <begin position="1"/>
        <end position="23"/>
    </location>
</feature>
<dbReference type="Proteomes" id="UP000786662">
    <property type="component" value="Unassembled WGS sequence"/>
</dbReference>
<accession>A0A931YD49</accession>
<comment type="similarity">
    <text evidence="1 4 5">Belongs to the universal ribosomal protein uL15 family.</text>
</comment>
<dbReference type="EMBL" id="JACOYY010000044">
    <property type="protein sequence ID" value="MBI2052342.1"/>
    <property type="molecule type" value="Genomic_DNA"/>
</dbReference>
<dbReference type="GO" id="GO:0019843">
    <property type="term" value="F:rRNA binding"/>
    <property type="evidence" value="ECO:0007669"/>
    <property type="project" value="UniProtKB-UniRule"/>
</dbReference>
<dbReference type="InterPro" id="IPR005749">
    <property type="entry name" value="Ribosomal_uL15_bac-type"/>
</dbReference>
<dbReference type="GO" id="GO:0022625">
    <property type="term" value="C:cytosolic large ribosomal subunit"/>
    <property type="evidence" value="ECO:0007669"/>
    <property type="project" value="TreeGrafter"/>
</dbReference>
<comment type="function">
    <text evidence="4">Binds to the 23S rRNA.</text>
</comment>
<dbReference type="Pfam" id="PF00828">
    <property type="entry name" value="Ribosomal_L27A"/>
    <property type="match status" value="1"/>
</dbReference>
<feature type="region of interest" description="Disordered" evidence="6">
    <location>
        <begin position="1"/>
        <end position="41"/>
    </location>
</feature>
<dbReference type="SUPFAM" id="SSF52080">
    <property type="entry name" value="Ribosomal proteins L15p and L18e"/>
    <property type="match status" value="1"/>
</dbReference>
<comment type="caution">
    <text evidence="9">The sequence shown here is derived from an EMBL/GenBank/DDBJ whole genome shotgun (WGS) entry which is preliminary data.</text>
</comment>
<keyword evidence="2 4" id="KW-0689">Ribosomal protein</keyword>
<dbReference type="NCBIfam" id="TIGR01071">
    <property type="entry name" value="rplO_bact"/>
    <property type="match status" value="1"/>
</dbReference>
<evidence type="ECO:0000256" key="3">
    <source>
        <dbReference type="ARBA" id="ARBA00023274"/>
    </source>
</evidence>
<dbReference type="HAMAP" id="MF_01341">
    <property type="entry name" value="Ribosomal_uL15"/>
    <property type="match status" value="1"/>
</dbReference>
<dbReference type="InterPro" id="IPR036227">
    <property type="entry name" value="Ribosomal_uL15/eL18_sf"/>
</dbReference>
<dbReference type="GO" id="GO:0003735">
    <property type="term" value="F:structural constituent of ribosome"/>
    <property type="evidence" value="ECO:0007669"/>
    <property type="project" value="InterPro"/>
</dbReference>
<name>A0A931YD49_9BACT</name>
<dbReference type="Gene3D" id="3.100.10.10">
    <property type="match status" value="1"/>
</dbReference>
<evidence type="ECO:0000313" key="9">
    <source>
        <dbReference type="EMBL" id="MBI2465667.1"/>
    </source>
</evidence>
<comment type="subunit">
    <text evidence="4">Part of the 50S ribosomal subunit.</text>
</comment>
<evidence type="ECO:0000256" key="4">
    <source>
        <dbReference type="HAMAP-Rule" id="MF_01341"/>
    </source>
</evidence>
<dbReference type="AlphaFoldDB" id="A0A931YD49"/>
<keyword evidence="4" id="KW-0694">RNA-binding</keyword>
<evidence type="ECO:0000256" key="6">
    <source>
        <dbReference type="SAM" id="MobiDB-lite"/>
    </source>
</evidence>
<gene>
    <name evidence="4 9" type="primary">rplO</name>
    <name evidence="8" type="ORF">HYT38_01510</name>
    <name evidence="9" type="ORF">HYV66_00305</name>
</gene>
<keyword evidence="4" id="KW-0699">rRNA-binding</keyword>
<dbReference type="GO" id="GO:0006412">
    <property type="term" value="P:translation"/>
    <property type="evidence" value="ECO:0007669"/>
    <property type="project" value="UniProtKB-UniRule"/>
</dbReference>
<evidence type="ECO:0000256" key="2">
    <source>
        <dbReference type="ARBA" id="ARBA00022980"/>
    </source>
</evidence>
<dbReference type="InterPro" id="IPR030878">
    <property type="entry name" value="Ribosomal_uL15"/>
</dbReference>
<evidence type="ECO:0000313" key="8">
    <source>
        <dbReference type="EMBL" id="MBI2052342.1"/>
    </source>
</evidence>
<dbReference type="PANTHER" id="PTHR12934:SF11">
    <property type="entry name" value="LARGE RIBOSOMAL SUBUNIT PROTEIN UL15M"/>
    <property type="match status" value="1"/>
</dbReference>
<keyword evidence="3 4" id="KW-0687">Ribonucleoprotein</keyword>
<dbReference type="EMBL" id="JACPHQ010000002">
    <property type="protein sequence ID" value="MBI2465667.1"/>
    <property type="molecule type" value="Genomic_DNA"/>
</dbReference>
<dbReference type="Proteomes" id="UP000709672">
    <property type="component" value="Unassembled WGS sequence"/>
</dbReference>
<dbReference type="InterPro" id="IPR021131">
    <property type="entry name" value="Ribosomal_uL15/eL18"/>
</dbReference>
<sequence>MDLHNLKPHTKIKKNKRIGRGGKRGTTSGRGTKGQKSRAGHRIRPAIRDLMMKIPKARGFNFKGFKGDFIVVDLTVVEAGFSSGEKVTPRTLLDHGLVSFKKGALPKVKILGAGRLTKKLIFENLAVTQSAAQKILALGGEIRALP</sequence>
<evidence type="ECO:0000259" key="7">
    <source>
        <dbReference type="Pfam" id="PF00828"/>
    </source>
</evidence>
<organism evidence="9 10">
    <name type="scientific">Candidatus Sungiibacteriota bacterium</name>
    <dbReference type="NCBI Taxonomy" id="2750080"/>
    <lineage>
        <taxon>Bacteria</taxon>
        <taxon>Candidatus Sungiibacteriota</taxon>
    </lineage>
</organism>
<evidence type="ECO:0000313" key="10">
    <source>
        <dbReference type="Proteomes" id="UP000709672"/>
    </source>
</evidence>
<evidence type="ECO:0000256" key="5">
    <source>
        <dbReference type="RuleBase" id="RU003888"/>
    </source>
</evidence>
<evidence type="ECO:0000256" key="1">
    <source>
        <dbReference type="ARBA" id="ARBA00007320"/>
    </source>
</evidence>
<dbReference type="PROSITE" id="PS00475">
    <property type="entry name" value="RIBOSOMAL_L15"/>
    <property type="match status" value="1"/>
</dbReference>
<protein>
    <recommendedName>
        <fullName evidence="4">Large ribosomal subunit protein uL15</fullName>
    </recommendedName>
</protein>
<feature type="domain" description="Large ribosomal subunit protein uL15/eL18" evidence="7">
    <location>
        <begin position="82"/>
        <end position="142"/>
    </location>
</feature>